<dbReference type="EMBL" id="JAHLKM010000018">
    <property type="protein sequence ID" value="MCQ4334198.1"/>
    <property type="molecule type" value="Genomic_DNA"/>
</dbReference>
<evidence type="ECO:0000313" key="2">
    <source>
        <dbReference type="Proteomes" id="UP001139494"/>
    </source>
</evidence>
<organism evidence="1 2">
    <name type="scientific">Natronomonas aquatica</name>
    <dbReference type="NCBI Taxonomy" id="2841590"/>
    <lineage>
        <taxon>Archaea</taxon>
        <taxon>Methanobacteriati</taxon>
        <taxon>Methanobacteriota</taxon>
        <taxon>Stenosarchaea group</taxon>
        <taxon>Halobacteria</taxon>
        <taxon>Halobacteriales</taxon>
        <taxon>Natronomonadaceae</taxon>
        <taxon>Natronomonas</taxon>
    </lineage>
</organism>
<dbReference type="RefSeq" id="WP_256030235.1">
    <property type="nucleotide sequence ID" value="NZ_JAHLKM010000018.1"/>
</dbReference>
<dbReference type="Proteomes" id="UP001139494">
    <property type="component" value="Unassembled WGS sequence"/>
</dbReference>
<name>A0A9R1D740_9EURY</name>
<keyword evidence="2" id="KW-1185">Reference proteome</keyword>
<comment type="caution">
    <text evidence="1">The sequence shown here is derived from an EMBL/GenBank/DDBJ whole genome shotgun (WGS) entry which is preliminary data.</text>
</comment>
<evidence type="ECO:0000313" key="1">
    <source>
        <dbReference type="EMBL" id="MCQ4334198.1"/>
    </source>
</evidence>
<protein>
    <submittedName>
        <fullName evidence="1">Uncharacterized protein</fullName>
    </submittedName>
</protein>
<proteinExistence type="predicted"/>
<dbReference type="AlphaFoldDB" id="A0A9R1D740"/>
<reference evidence="1" key="1">
    <citation type="journal article" date="2023" name="Front. Microbiol.">
        <title>Genomic-based phylogenetic and metabolic analyses of the genus Natronomonas, and description of Natronomonas aquatica sp. nov.</title>
        <authorList>
            <person name="Garcia-Roldan A."/>
            <person name="Duran-Viseras A."/>
            <person name="de la Haba R.R."/>
            <person name="Corral P."/>
            <person name="Sanchez-Porro C."/>
            <person name="Ventosa A."/>
        </authorList>
    </citation>
    <scope>NUCLEOTIDE SEQUENCE</scope>
    <source>
        <strain evidence="1">F2-12</strain>
    </source>
</reference>
<gene>
    <name evidence="1" type="ORF">KM295_12060</name>
</gene>
<accession>A0A9R1D740</accession>
<sequence>MTCKIECNDCELERQINDCVTAHKRAKEHEAEHGNHFVMLYDRSRG</sequence>